<name>A0ACB9SFN2_9MYRT</name>
<comment type="caution">
    <text evidence="1">The sequence shown here is derived from an EMBL/GenBank/DDBJ whole genome shotgun (WGS) entry which is preliminary data.</text>
</comment>
<accession>A0ACB9SFN2</accession>
<proteinExistence type="predicted"/>
<sequence length="174" mass="20116">MQVVTASSSGLHNVFVYGSLLADEVVTVLLQRVPRSRPAILHDFHRFSIKGRVYPAILPVDKKSVTGKVLMDVTTPELDILDTFEDVEYERRSVLVNILDNSDRVEAQTYVWRNANDPDLYGEWDFEDWKKKHMDDFVKMTIGFVEELEQPESKPRVETYESFFPQDRSDPTSS</sequence>
<keyword evidence="2" id="KW-1185">Reference proteome</keyword>
<protein>
    <submittedName>
        <fullName evidence="1">Uncharacterized protein</fullName>
    </submittedName>
</protein>
<dbReference type="EMBL" id="CM042880">
    <property type="protein sequence ID" value="KAI4389999.1"/>
    <property type="molecule type" value="Genomic_DNA"/>
</dbReference>
<reference evidence="2" key="1">
    <citation type="journal article" date="2023" name="Front. Plant Sci.">
        <title>Chromosomal-level genome assembly of Melastoma candidum provides insights into trichome evolution.</title>
        <authorList>
            <person name="Zhong Y."/>
            <person name="Wu W."/>
            <person name="Sun C."/>
            <person name="Zou P."/>
            <person name="Liu Y."/>
            <person name="Dai S."/>
            <person name="Zhou R."/>
        </authorList>
    </citation>
    <scope>NUCLEOTIDE SEQUENCE [LARGE SCALE GENOMIC DNA]</scope>
</reference>
<gene>
    <name evidence="1" type="ORF">MLD38_002158</name>
</gene>
<evidence type="ECO:0000313" key="1">
    <source>
        <dbReference type="EMBL" id="KAI4389999.1"/>
    </source>
</evidence>
<evidence type="ECO:0000313" key="2">
    <source>
        <dbReference type="Proteomes" id="UP001057402"/>
    </source>
</evidence>
<dbReference type="Proteomes" id="UP001057402">
    <property type="component" value="Chromosome 1"/>
</dbReference>
<organism evidence="1 2">
    <name type="scientific">Melastoma candidum</name>
    <dbReference type="NCBI Taxonomy" id="119954"/>
    <lineage>
        <taxon>Eukaryota</taxon>
        <taxon>Viridiplantae</taxon>
        <taxon>Streptophyta</taxon>
        <taxon>Embryophyta</taxon>
        <taxon>Tracheophyta</taxon>
        <taxon>Spermatophyta</taxon>
        <taxon>Magnoliopsida</taxon>
        <taxon>eudicotyledons</taxon>
        <taxon>Gunneridae</taxon>
        <taxon>Pentapetalae</taxon>
        <taxon>rosids</taxon>
        <taxon>malvids</taxon>
        <taxon>Myrtales</taxon>
        <taxon>Melastomataceae</taxon>
        <taxon>Melastomatoideae</taxon>
        <taxon>Melastomateae</taxon>
        <taxon>Melastoma</taxon>
    </lineage>
</organism>